<comment type="caution">
    <text evidence="1">The sequence shown here is derived from an EMBL/GenBank/DDBJ whole genome shotgun (WGS) entry which is preliminary data.</text>
</comment>
<evidence type="ECO:0000313" key="1">
    <source>
        <dbReference type="EMBL" id="KAL0098650.1"/>
    </source>
</evidence>
<proteinExistence type="predicted"/>
<gene>
    <name evidence="1" type="ORF">PUN28_020606</name>
</gene>
<reference evidence="1 2" key="1">
    <citation type="submission" date="2023-03" db="EMBL/GenBank/DDBJ databases">
        <title>High recombination rates correlate with genetic variation in Cardiocondyla obscurior ants.</title>
        <authorList>
            <person name="Errbii M."/>
        </authorList>
    </citation>
    <scope>NUCLEOTIDE SEQUENCE [LARGE SCALE GENOMIC DNA]</scope>
    <source>
        <strain evidence="1">Alpha-2009</strain>
        <tissue evidence="1">Whole body</tissue>
    </source>
</reference>
<evidence type="ECO:0008006" key="3">
    <source>
        <dbReference type="Google" id="ProtNLM"/>
    </source>
</evidence>
<dbReference type="EMBL" id="JADYXP020000044">
    <property type="protein sequence ID" value="KAL0098650.1"/>
    <property type="molecule type" value="Genomic_DNA"/>
</dbReference>
<dbReference type="AlphaFoldDB" id="A0AAW2E6M4"/>
<accession>A0AAW2E6M4</accession>
<keyword evidence="2" id="KW-1185">Reference proteome</keyword>
<sequence length="214" mass="25354">MQLGLIGVFYFHQMPRYSRKTKKIFFKFGNIALCGIYRRCILVHSEAFIFTSSRNMTKKQREIFLKFYNVALCATKNKCIRPFIFTRSRDMAKKQKKIFLIFNNIAMCGIQNRCNWALSDRDMAKKRKKIFSKFNNIALCNIRNRYEFEPIQSLFFYQKPRYGQKTKKSIFEILQRSIHCAAFKIDAIGPIGVFISIRSRDMAKNKKIFLNLAT</sequence>
<organism evidence="1 2">
    <name type="scientific">Cardiocondyla obscurior</name>
    <dbReference type="NCBI Taxonomy" id="286306"/>
    <lineage>
        <taxon>Eukaryota</taxon>
        <taxon>Metazoa</taxon>
        <taxon>Ecdysozoa</taxon>
        <taxon>Arthropoda</taxon>
        <taxon>Hexapoda</taxon>
        <taxon>Insecta</taxon>
        <taxon>Pterygota</taxon>
        <taxon>Neoptera</taxon>
        <taxon>Endopterygota</taxon>
        <taxon>Hymenoptera</taxon>
        <taxon>Apocrita</taxon>
        <taxon>Aculeata</taxon>
        <taxon>Formicoidea</taxon>
        <taxon>Formicidae</taxon>
        <taxon>Myrmicinae</taxon>
        <taxon>Cardiocondyla</taxon>
    </lineage>
</organism>
<evidence type="ECO:0000313" key="2">
    <source>
        <dbReference type="Proteomes" id="UP001430953"/>
    </source>
</evidence>
<protein>
    <recommendedName>
        <fullName evidence="3">Ribosomal protein S14</fullName>
    </recommendedName>
</protein>
<dbReference type="Proteomes" id="UP001430953">
    <property type="component" value="Unassembled WGS sequence"/>
</dbReference>
<name>A0AAW2E6M4_9HYME</name>